<dbReference type="InterPro" id="IPR011029">
    <property type="entry name" value="DEATH-like_dom_sf"/>
</dbReference>
<evidence type="ECO:0000313" key="3">
    <source>
        <dbReference type="Proteomes" id="UP001152320"/>
    </source>
</evidence>
<protein>
    <submittedName>
        <fullName evidence="2">Ankyrin-2</fullName>
    </submittedName>
</protein>
<dbReference type="Proteomes" id="UP001152320">
    <property type="component" value="Chromosome 3"/>
</dbReference>
<gene>
    <name evidence="2" type="ORF">HOLleu_07470</name>
</gene>
<dbReference type="SMART" id="SM00005">
    <property type="entry name" value="DEATH"/>
    <property type="match status" value="1"/>
</dbReference>
<dbReference type="CDD" id="cd01670">
    <property type="entry name" value="Death"/>
    <property type="match status" value="1"/>
</dbReference>
<sequence>MGDLVKPDVNTSPSREELQYLSREMRGEWLGVARDLKITDGDRYSIRTDNQGREQETIYQMLLHWKQKFGLKATRSVLAEALNKNRRDDLANYILTGVKPSN</sequence>
<dbReference type="Gene3D" id="1.10.533.10">
    <property type="entry name" value="Death Domain, Fas"/>
    <property type="match status" value="1"/>
</dbReference>
<dbReference type="EMBL" id="JAIZAY010000003">
    <property type="protein sequence ID" value="KAJ8044675.1"/>
    <property type="molecule type" value="Genomic_DNA"/>
</dbReference>
<dbReference type="GO" id="GO:0007165">
    <property type="term" value="P:signal transduction"/>
    <property type="evidence" value="ECO:0007669"/>
    <property type="project" value="InterPro"/>
</dbReference>
<dbReference type="InterPro" id="IPR000488">
    <property type="entry name" value="Death_dom"/>
</dbReference>
<proteinExistence type="predicted"/>
<feature type="domain" description="Death" evidence="1">
    <location>
        <begin position="14"/>
        <end position="98"/>
    </location>
</feature>
<dbReference type="SUPFAM" id="SSF47986">
    <property type="entry name" value="DEATH domain"/>
    <property type="match status" value="1"/>
</dbReference>
<organism evidence="2 3">
    <name type="scientific">Holothuria leucospilota</name>
    <name type="common">Black long sea cucumber</name>
    <name type="synonym">Mertensiothuria leucospilota</name>
    <dbReference type="NCBI Taxonomy" id="206669"/>
    <lineage>
        <taxon>Eukaryota</taxon>
        <taxon>Metazoa</taxon>
        <taxon>Echinodermata</taxon>
        <taxon>Eleutherozoa</taxon>
        <taxon>Echinozoa</taxon>
        <taxon>Holothuroidea</taxon>
        <taxon>Aspidochirotacea</taxon>
        <taxon>Aspidochirotida</taxon>
        <taxon>Holothuriidae</taxon>
        <taxon>Holothuria</taxon>
    </lineage>
</organism>
<comment type="caution">
    <text evidence="2">The sequence shown here is derived from an EMBL/GenBank/DDBJ whole genome shotgun (WGS) entry which is preliminary data.</text>
</comment>
<accession>A0A9Q1CH92</accession>
<dbReference type="PROSITE" id="PS50017">
    <property type="entry name" value="DEATH_DOMAIN"/>
    <property type="match status" value="1"/>
</dbReference>
<dbReference type="AlphaFoldDB" id="A0A9Q1CH92"/>
<evidence type="ECO:0000313" key="2">
    <source>
        <dbReference type="EMBL" id="KAJ8044675.1"/>
    </source>
</evidence>
<name>A0A9Q1CH92_HOLLE</name>
<dbReference type="Pfam" id="PF00531">
    <property type="entry name" value="Death"/>
    <property type="match status" value="1"/>
</dbReference>
<reference evidence="2" key="1">
    <citation type="submission" date="2021-10" db="EMBL/GenBank/DDBJ databases">
        <title>Tropical sea cucumber genome reveals ecological adaptation and Cuvierian tubules defense mechanism.</title>
        <authorList>
            <person name="Chen T."/>
        </authorList>
    </citation>
    <scope>NUCLEOTIDE SEQUENCE</scope>
    <source>
        <strain evidence="2">Nanhai2018</strain>
        <tissue evidence="2">Muscle</tissue>
    </source>
</reference>
<evidence type="ECO:0000259" key="1">
    <source>
        <dbReference type="PROSITE" id="PS50017"/>
    </source>
</evidence>
<keyword evidence="3" id="KW-1185">Reference proteome</keyword>